<keyword evidence="3" id="KW-1185">Reference proteome</keyword>
<comment type="caution">
    <text evidence="2">The sequence shown here is derived from an EMBL/GenBank/DDBJ whole genome shotgun (WGS) entry which is preliminary data.</text>
</comment>
<feature type="domain" description="VOC" evidence="1">
    <location>
        <begin position="5"/>
        <end position="124"/>
    </location>
</feature>
<protein>
    <submittedName>
        <fullName evidence="2">VOC family protein</fullName>
    </submittedName>
</protein>
<dbReference type="Pfam" id="PF00903">
    <property type="entry name" value="Glyoxalase"/>
    <property type="match status" value="1"/>
</dbReference>
<gene>
    <name evidence="2" type="ORF">GCM10022286_22040</name>
</gene>
<dbReference type="InterPro" id="IPR029068">
    <property type="entry name" value="Glyas_Bleomycin-R_OHBP_Dase"/>
</dbReference>
<dbReference type="SUPFAM" id="SSF54593">
    <property type="entry name" value="Glyoxalase/Bleomycin resistance protein/Dihydroxybiphenyl dioxygenase"/>
    <property type="match status" value="1"/>
</dbReference>
<dbReference type="EMBL" id="BAABBV010000001">
    <property type="protein sequence ID" value="GAA4162709.1"/>
    <property type="molecule type" value="Genomic_DNA"/>
</dbReference>
<accession>A0ABP7ZL99</accession>
<reference evidence="2" key="2">
    <citation type="submission" date="2023-12" db="EMBL/GenBank/DDBJ databases">
        <authorList>
            <person name="Sun Q."/>
            <person name="Inoue M."/>
        </authorList>
    </citation>
    <scope>NUCLEOTIDE SEQUENCE</scope>
    <source>
        <strain evidence="2">JCM 17590</strain>
    </source>
</reference>
<evidence type="ECO:0000313" key="2">
    <source>
        <dbReference type="EMBL" id="GAA4162709.1"/>
    </source>
</evidence>
<dbReference type="CDD" id="cd06587">
    <property type="entry name" value="VOC"/>
    <property type="match status" value="1"/>
</dbReference>
<evidence type="ECO:0000313" key="3">
    <source>
        <dbReference type="Proteomes" id="UP001415169"/>
    </source>
</evidence>
<evidence type="ECO:0000259" key="1">
    <source>
        <dbReference type="PROSITE" id="PS51819"/>
    </source>
</evidence>
<dbReference type="InterPro" id="IPR004360">
    <property type="entry name" value="Glyas_Fos-R_dOase_dom"/>
</dbReference>
<dbReference type="RefSeq" id="WP_344791831.1">
    <property type="nucleotide sequence ID" value="NZ_BAABBV010000001.1"/>
</dbReference>
<reference evidence="2" key="1">
    <citation type="journal article" date="2014" name="Int. J. Syst. Evol. Microbiol.">
        <title>Complete genome of a new Firmicutes species belonging to the dominant human colonic microbiota ('Ruminococcus bicirculans') reveals two chromosomes and a selective capacity to utilize plant glucans.</title>
        <authorList>
            <consortium name="NISC Comparative Sequencing Program"/>
            <person name="Wegmann U."/>
            <person name="Louis P."/>
            <person name="Goesmann A."/>
            <person name="Henrissat B."/>
            <person name="Duncan S.H."/>
            <person name="Flint H.J."/>
        </authorList>
    </citation>
    <scope>NUCLEOTIDE SEQUENCE</scope>
    <source>
        <strain evidence="2">JCM 17590</strain>
    </source>
</reference>
<name>A0ABP7ZL99_9MICO</name>
<sequence length="126" mass="13393">MVVGILSSVAFVATVDLDRAEEFYGGVLGLELRDERPFALSAEVGGAQLRVTLVDAVSVAPYTVFGLVVADIESAVDELAGKGVRFTRYDGMDQDDRGIWDSPSGARVAWFLDPDGNNLSLTQAPG</sequence>
<dbReference type="Proteomes" id="UP001415169">
    <property type="component" value="Unassembled WGS sequence"/>
</dbReference>
<dbReference type="Gene3D" id="3.10.180.10">
    <property type="entry name" value="2,3-Dihydroxybiphenyl 1,2-Dioxygenase, domain 1"/>
    <property type="match status" value="1"/>
</dbReference>
<organism evidence="2 3">
    <name type="scientific">Gryllotalpicola daejeonensis</name>
    <dbReference type="NCBI Taxonomy" id="993087"/>
    <lineage>
        <taxon>Bacteria</taxon>
        <taxon>Bacillati</taxon>
        <taxon>Actinomycetota</taxon>
        <taxon>Actinomycetes</taxon>
        <taxon>Micrococcales</taxon>
        <taxon>Microbacteriaceae</taxon>
        <taxon>Gryllotalpicola</taxon>
    </lineage>
</organism>
<dbReference type="InterPro" id="IPR037523">
    <property type="entry name" value="VOC_core"/>
</dbReference>
<dbReference type="PROSITE" id="PS51819">
    <property type="entry name" value="VOC"/>
    <property type="match status" value="1"/>
</dbReference>
<proteinExistence type="predicted"/>